<dbReference type="Gene3D" id="3.80.10.10">
    <property type="entry name" value="Ribonuclease Inhibitor"/>
    <property type="match status" value="1"/>
</dbReference>
<dbReference type="SMART" id="SM00369">
    <property type="entry name" value="LRR_TYP"/>
    <property type="match status" value="2"/>
</dbReference>
<organism evidence="7 8">
    <name type="scientific">Gossypium trilobum</name>
    <dbReference type="NCBI Taxonomy" id="34281"/>
    <lineage>
        <taxon>Eukaryota</taxon>
        <taxon>Viridiplantae</taxon>
        <taxon>Streptophyta</taxon>
        <taxon>Embryophyta</taxon>
        <taxon>Tracheophyta</taxon>
        <taxon>Spermatophyta</taxon>
        <taxon>Magnoliopsida</taxon>
        <taxon>eudicotyledons</taxon>
        <taxon>Gunneridae</taxon>
        <taxon>Pentapetalae</taxon>
        <taxon>rosids</taxon>
        <taxon>malvids</taxon>
        <taxon>Malvales</taxon>
        <taxon>Malvaceae</taxon>
        <taxon>Malvoideae</taxon>
        <taxon>Gossypium</taxon>
    </lineage>
</organism>
<evidence type="ECO:0000313" key="7">
    <source>
        <dbReference type="EMBL" id="MBA0784115.1"/>
    </source>
</evidence>
<gene>
    <name evidence="7" type="ORF">Gotri_001734</name>
</gene>
<keyword evidence="8" id="KW-1185">Reference proteome</keyword>
<dbReference type="EMBL" id="JABEZW010000013">
    <property type="protein sequence ID" value="MBA0784115.1"/>
    <property type="molecule type" value="Genomic_DNA"/>
</dbReference>
<evidence type="ECO:0000259" key="6">
    <source>
        <dbReference type="Pfam" id="PF08263"/>
    </source>
</evidence>
<keyword evidence="5" id="KW-0472">Membrane</keyword>
<evidence type="ECO:0000256" key="4">
    <source>
        <dbReference type="ARBA" id="ARBA00022989"/>
    </source>
</evidence>
<dbReference type="InterPro" id="IPR025875">
    <property type="entry name" value="Leu-rich_rpt_4"/>
</dbReference>
<dbReference type="SUPFAM" id="SSF52058">
    <property type="entry name" value="L domain-like"/>
    <property type="match status" value="1"/>
</dbReference>
<keyword evidence="2" id="KW-0812">Transmembrane</keyword>
<dbReference type="InterPro" id="IPR032675">
    <property type="entry name" value="LRR_dom_sf"/>
</dbReference>
<dbReference type="InterPro" id="IPR003591">
    <property type="entry name" value="Leu-rich_rpt_typical-subtyp"/>
</dbReference>
<evidence type="ECO:0000256" key="5">
    <source>
        <dbReference type="ARBA" id="ARBA00023136"/>
    </source>
</evidence>
<keyword evidence="4" id="KW-1133">Transmembrane helix</keyword>
<proteinExistence type="predicted"/>
<accession>A0A7J9FHR8</accession>
<name>A0A7J9FHR8_9ROSI</name>
<dbReference type="AlphaFoldDB" id="A0A7J9FHR8"/>
<dbReference type="PROSITE" id="PS51450">
    <property type="entry name" value="LRR"/>
    <property type="match status" value="2"/>
</dbReference>
<feature type="non-terminal residue" evidence="7">
    <location>
        <position position="221"/>
    </location>
</feature>
<dbReference type="Proteomes" id="UP000593568">
    <property type="component" value="Unassembled WGS sequence"/>
</dbReference>
<evidence type="ECO:0000256" key="2">
    <source>
        <dbReference type="ARBA" id="ARBA00022692"/>
    </source>
</evidence>
<feature type="domain" description="Leucine-rich repeat-containing N-terminal plant-type" evidence="6">
    <location>
        <begin position="10"/>
        <end position="45"/>
    </location>
</feature>
<evidence type="ECO:0000256" key="1">
    <source>
        <dbReference type="ARBA" id="ARBA00022614"/>
    </source>
</evidence>
<dbReference type="Pfam" id="PF00560">
    <property type="entry name" value="LRR_1"/>
    <property type="match status" value="1"/>
</dbReference>
<dbReference type="Pfam" id="PF08263">
    <property type="entry name" value="LRRNT_2"/>
    <property type="match status" value="1"/>
</dbReference>
<sequence length="221" mass="25692">YQTEACWEIEKAALFQLKPFFPHFDDVGNSWVEGNCCRWNWVECSTSTGRVTRLFLEFSYVGDKKDIYSARRYFNLSLFFPFKELKSLNLRGNTIAGFIHNQGIKRSSKLNKLKILDLSENKLLEKNILSHLPEFTSLKTLFLENCGLQGSFDILDLSNLNNLKELYLSSNQIESLGSLFRNVSQHNYLLTYTTFEELNQNTVYAIINYTFTERTIEVGET</sequence>
<comment type="caution">
    <text evidence="7">The sequence shown here is derived from an EMBL/GenBank/DDBJ whole genome shotgun (WGS) entry which is preliminary data.</text>
</comment>
<reference evidence="7 8" key="1">
    <citation type="journal article" date="2019" name="Genome Biol. Evol.">
        <title>Insights into the evolution of the New World diploid cottons (Gossypium, subgenus Houzingenia) based on genome sequencing.</title>
        <authorList>
            <person name="Grover C.E."/>
            <person name="Arick M.A. 2nd"/>
            <person name="Thrash A."/>
            <person name="Conover J.L."/>
            <person name="Sanders W.S."/>
            <person name="Peterson D.G."/>
            <person name="Frelichowski J.E."/>
            <person name="Scheffler J.A."/>
            <person name="Scheffler B.E."/>
            <person name="Wendel J.F."/>
        </authorList>
    </citation>
    <scope>NUCLEOTIDE SEQUENCE [LARGE SCALE GENOMIC DNA]</scope>
    <source>
        <strain evidence="7">8</strain>
        <tissue evidence="7">Leaf</tissue>
    </source>
</reference>
<protein>
    <recommendedName>
        <fullName evidence="6">Leucine-rich repeat-containing N-terminal plant-type domain-containing protein</fullName>
    </recommendedName>
</protein>
<keyword evidence="1" id="KW-0433">Leucine-rich repeat</keyword>
<evidence type="ECO:0000256" key="3">
    <source>
        <dbReference type="ARBA" id="ARBA00022737"/>
    </source>
</evidence>
<dbReference type="PANTHER" id="PTHR48065">
    <property type="entry name" value="OS10G0469600 PROTEIN"/>
    <property type="match status" value="1"/>
</dbReference>
<keyword evidence="3" id="KW-0677">Repeat</keyword>
<dbReference type="InterPro" id="IPR001611">
    <property type="entry name" value="Leu-rich_rpt"/>
</dbReference>
<evidence type="ECO:0000313" key="8">
    <source>
        <dbReference type="Proteomes" id="UP000593568"/>
    </source>
</evidence>
<dbReference type="PANTHER" id="PTHR48065:SF75">
    <property type="entry name" value="LEUCINE-RICH REPEAT-CONTAINING N-TERMINAL PLANT-TYPE DOMAIN-CONTAINING PROTEIN"/>
    <property type="match status" value="1"/>
</dbReference>
<dbReference type="Pfam" id="PF12799">
    <property type="entry name" value="LRR_4"/>
    <property type="match status" value="1"/>
</dbReference>
<dbReference type="InterPro" id="IPR013210">
    <property type="entry name" value="LRR_N_plant-typ"/>
</dbReference>